<evidence type="ECO:0000313" key="6">
    <source>
        <dbReference type="EMBL" id="CAG9609219.1"/>
    </source>
</evidence>
<reference evidence="6" key="1">
    <citation type="submission" date="2021-10" db="EMBL/GenBank/DDBJ databases">
        <authorList>
            <person name="Criscuolo A."/>
        </authorList>
    </citation>
    <scope>NUCLEOTIDE SEQUENCE</scope>
    <source>
        <strain evidence="6">CIP111885</strain>
    </source>
</reference>
<keyword evidence="7" id="KW-1185">Reference proteome</keyword>
<feature type="transmembrane region" description="Helical" evidence="5">
    <location>
        <begin position="68"/>
        <end position="88"/>
    </location>
</feature>
<accession>A0A9C7GB51</accession>
<name>A0A9C7GB51_9BACI</name>
<evidence type="ECO:0000313" key="7">
    <source>
        <dbReference type="Proteomes" id="UP000789845"/>
    </source>
</evidence>
<feature type="transmembrane region" description="Helical" evidence="5">
    <location>
        <begin position="36"/>
        <end position="56"/>
    </location>
</feature>
<evidence type="ECO:0000256" key="2">
    <source>
        <dbReference type="ARBA" id="ARBA00022692"/>
    </source>
</evidence>
<evidence type="ECO:0000256" key="4">
    <source>
        <dbReference type="ARBA" id="ARBA00023136"/>
    </source>
</evidence>
<comment type="subcellular location">
    <subcellularLocation>
        <location evidence="5">Cell membrane</location>
        <topology evidence="5">Multi-pass membrane protein</topology>
    </subcellularLocation>
</comment>
<keyword evidence="1 5" id="KW-1003">Cell membrane</keyword>
<dbReference type="Pfam" id="PF07457">
    <property type="entry name" value="DUF1516"/>
    <property type="match status" value="1"/>
</dbReference>
<feature type="transmembrane region" description="Helical" evidence="5">
    <location>
        <begin position="100"/>
        <end position="120"/>
    </location>
</feature>
<keyword evidence="4 5" id="KW-0472">Membrane</keyword>
<sequence length="121" mass="13193">MQHAHMTAWFLALVLFFVAIFLIKGGKAKGAKIVQMIIRVMFLLILGTGFMMLSKANSSGILGSDAGLQYILKVLLGVGVIGLIEMILARVKKKKSTGVMWIALVIVFGLTLYLGFSLTLY</sequence>
<evidence type="ECO:0000256" key="1">
    <source>
        <dbReference type="ARBA" id="ARBA00022475"/>
    </source>
</evidence>
<dbReference type="InterPro" id="IPR010899">
    <property type="entry name" value="UPF0344"/>
</dbReference>
<dbReference type="EMBL" id="CAKJTG010000017">
    <property type="protein sequence ID" value="CAG9609219.1"/>
    <property type="molecule type" value="Genomic_DNA"/>
</dbReference>
<proteinExistence type="inferred from homology"/>
<dbReference type="HAMAP" id="MF_01536">
    <property type="entry name" value="UPF0344"/>
    <property type="match status" value="1"/>
</dbReference>
<keyword evidence="3 5" id="KW-1133">Transmembrane helix</keyword>
<dbReference type="Proteomes" id="UP000789845">
    <property type="component" value="Unassembled WGS sequence"/>
</dbReference>
<evidence type="ECO:0000256" key="3">
    <source>
        <dbReference type="ARBA" id="ARBA00022989"/>
    </source>
</evidence>
<organism evidence="6 7">
    <name type="scientific">Pseudoneobacillus rhizosphaerae</name>
    <dbReference type="NCBI Taxonomy" id="2880968"/>
    <lineage>
        <taxon>Bacteria</taxon>
        <taxon>Bacillati</taxon>
        <taxon>Bacillota</taxon>
        <taxon>Bacilli</taxon>
        <taxon>Bacillales</taxon>
        <taxon>Bacillaceae</taxon>
        <taxon>Pseudoneobacillus</taxon>
    </lineage>
</organism>
<dbReference type="RefSeq" id="WP_230497454.1">
    <property type="nucleotide sequence ID" value="NZ_CAKJTG010000017.1"/>
</dbReference>
<protein>
    <recommendedName>
        <fullName evidence="5">UPF0344 protein NEOCIP111885_02961</fullName>
    </recommendedName>
</protein>
<comment type="caution">
    <text evidence="6">The sequence shown here is derived from an EMBL/GenBank/DDBJ whole genome shotgun (WGS) entry which is preliminary data.</text>
</comment>
<evidence type="ECO:0000256" key="5">
    <source>
        <dbReference type="HAMAP-Rule" id="MF_01536"/>
    </source>
</evidence>
<feature type="transmembrane region" description="Helical" evidence="5">
    <location>
        <begin position="6"/>
        <end position="24"/>
    </location>
</feature>
<dbReference type="AlphaFoldDB" id="A0A9C7GB51"/>
<gene>
    <name evidence="6" type="ORF">NEOCIP111885_02961</name>
</gene>
<comment type="similarity">
    <text evidence="5">Belongs to the UPF0344 family.</text>
</comment>
<keyword evidence="2 5" id="KW-0812">Transmembrane</keyword>
<dbReference type="GO" id="GO:0005886">
    <property type="term" value="C:plasma membrane"/>
    <property type="evidence" value="ECO:0007669"/>
    <property type="project" value="UniProtKB-SubCell"/>
</dbReference>